<dbReference type="InterPro" id="IPR006439">
    <property type="entry name" value="HAD-SF_hydro_IA"/>
</dbReference>
<comment type="caution">
    <text evidence="1">The sequence shown here is derived from an EMBL/GenBank/DDBJ whole genome shotgun (WGS) entry which is preliminary data.</text>
</comment>
<dbReference type="CDD" id="cd07505">
    <property type="entry name" value="HAD_BPGM-like"/>
    <property type="match status" value="1"/>
</dbReference>
<organism evidence="1 2">
    <name type="scientific">Ceratopteris richardii</name>
    <name type="common">Triangle waterfern</name>
    <dbReference type="NCBI Taxonomy" id="49495"/>
    <lineage>
        <taxon>Eukaryota</taxon>
        <taxon>Viridiplantae</taxon>
        <taxon>Streptophyta</taxon>
        <taxon>Embryophyta</taxon>
        <taxon>Tracheophyta</taxon>
        <taxon>Polypodiopsida</taxon>
        <taxon>Polypodiidae</taxon>
        <taxon>Polypodiales</taxon>
        <taxon>Pteridineae</taxon>
        <taxon>Pteridaceae</taxon>
        <taxon>Parkerioideae</taxon>
        <taxon>Ceratopteris</taxon>
    </lineage>
</organism>
<dbReference type="InterPro" id="IPR036412">
    <property type="entry name" value="HAD-like_sf"/>
</dbReference>
<dbReference type="Gene3D" id="3.40.50.1000">
    <property type="entry name" value="HAD superfamily/HAD-like"/>
    <property type="match status" value="1"/>
</dbReference>
<evidence type="ECO:0008006" key="3">
    <source>
        <dbReference type="Google" id="ProtNLM"/>
    </source>
</evidence>
<sequence>MEVSPIRSWQTARVPVMGPKSQLAWISKTLHPCFYRANKGTHKPACVSSMDEELGIVKSLWIGFMHITLPRRRLKIIPKSLNSDYNGRNQDMQKLAQSLFIDEDIGAEHGEGFETFRPRGPLKVDVDYLNDRMREKGLQRIRYAMRPDEAFGLIYSWDNVLADTRTLKLDAWKQLAVEEGKPLKDDKETVKHILCMTSDQLLRKVLRWVDPNKPTDYFKARLAKIYYERLSKVKAPREGLKEWLEALSTAGVPCAVASSLDRFNLLAALQRMGLYKYFQAVVTQEDGMDSMAQRFLSAAVKLDRPPSKCIVFEDDPRGIAAAHNCSMKAVALIGSHPAYELTQADLAVSSFSELSVINLRRLFANKGAEFMDLQKQTAEKKPPKRRITTDTVS</sequence>
<reference evidence="1" key="1">
    <citation type="submission" date="2021-08" db="EMBL/GenBank/DDBJ databases">
        <title>WGS assembly of Ceratopteris richardii.</title>
        <authorList>
            <person name="Marchant D.B."/>
            <person name="Chen G."/>
            <person name="Jenkins J."/>
            <person name="Shu S."/>
            <person name="Leebens-Mack J."/>
            <person name="Grimwood J."/>
            <person name="Schmutz J."/>
            <person name="Soltis P."/>
            <person name="Soltis D."/>
            <person name="Chen Z.-H."/>
        </authorList>
    </citation>
    <scope>NUCLEOTIDE SEQUENCE</scope>
    <source>
        <strain evidence="1">Whitten #5841</strain>
        <tissue evidence="1">Leaf</tissue>
    </source>
</reference>
<evidence type="ECO:0000313" key="2">
    <source>
        <dbReference type="Proteomes" id="UP000825935"/>
    </source>
</evidence>
<dbReference type="Proteomes" id="UP000825935">
    <property type="component" value="Chromosome 16"/>
</dbReference>
<dbReference type="Gene3D" id="1.10.150.240">
    <property type="entry name" value="Putative phosphatase, domain 2"/>
    <property type="match status" value="1"/>
</dbReference>
<gene>
    <name evidence="1" type="ORF">KP509_16G010200</name>
</gene>
<accession>A0A8T2T065</accession>
<dbReference type="EMBL" id="CM035421">
    <property type="protein sequence ID" value="KAH7387196.1"/>
    <property type="molecule type" value="Genomic_DNA"/>
</dbReference>
<dbReference type="InterPro" id="IPR023198">
    <property type="entry name" value="PGP-like_dom2"/>
</dbReference>
<dbReference type="PANTHER" id="PTHR47858">
    <property type="entry name" value="HALOACID DEHALOGENASE-LIKE HYDROLASE (HAD) SUPERFAMILY PROTEIN"/>
    <property type="match status" value="1"/>
</dbReference>
<dbReference type="OMA" id="MGLNKYF"/>
<dbReference type="PANTHER" id="PTHR47858:SF2">
    <property type="entry name" value="HALOACID DEHALOGENASE-LIKE HYDROLASE (HAD) SUPERFAMILY PROTEIN"/>
    <property type="match status" value="1"/>
</dbReference>
<evidence type="ECO:0000313" key="1">
    <source>
        <dbReference type="EMBL" id="KAH7387196.1"/>
    </source>
</evidence>
<dbReference type="InterPro" id="IPR041492">
    <property type="entry name" value="HAD_2"/>
</dbReference>
<dbReference type="Pfam" id="PF13419">
    <property type="entry name" value="HAD_2"/>
    <property type="match status" value="1"/>
</dbReference>
<name>A0A8T2T065_CERRI</name>
<keyword evidence="2" id="KW-1185">Reference proteome</keyword>
<dbReference type="InterPro" id="IPR023214">
    <property type="entry name" value="HAD_sf"/>
</dbReference>
<dbReference type="SUPFAM" id="SSF56784">
    <property type="entry name" value="HAD-like"/>
    <property type="match status" value="1"/>
</dbReference>
<proteinExistence type="predicted"/>
<dbReference type="AlphaFoldDB" id="A0A8T2T065"/>
<protein>
    <recommendedName>
        <fullName evidence="3">Haloacid dehalogenase-like hydrolase superfamily protein</fullName>
    </recommendedName>
</protein>
<dbReference type="NCBIfam" id="TIGR01509">
    <property type="entry name" value="HAD-SF-IA-v3"/>
    <property type="match status" value="1"/>
</dbReference>
<dbReference type="OrthoDB" id="40579at2759"/>